<organism evidence="1 2">
    <name type="scientific">Intoshia linei</name>
    <dbReference type="NCBI Taxonomy" id="1819745"/>
    <lineage>
        <taxon>Eukaryota</taxon>
        <taxon>Metazoa</taxon>
        <taxon>Spiralia</taxon>
        <taxon>Lophotrochozoa</taxon>
        <taxon>Mesozoa</taxon>
        <taxon>Orthonectida</taxon>
        <taxon>Rhopaluridae</taxon>
        <taxon>Intoshia</taxon>
    </lineage>
</organism>
<proteinExistence type="predicted"/>
<evidence type="ECO:0000313" key="1">
    <source>
        <dbReference type="EMBL" id="OAF72147.1"/>
    </source>
</evidence>
<comment type="caution">
    <text evidence="1">The sequence shown here is derived from an EMBL/GenBank/DDBJ whole genome shotgun (WGS) entry which is preliminary data.</text>
</comment>
<dbReference type="AlphaFoldDB" id="A0A177BCX2"/>
<name>A0A177BCX2_9BILA</name>
<protein>
    <submittedName>
        <fullName evidence="1">Uncharacterized protein</fullName>
    </submittedName>
</protein>
<sequence length="35" mass="3854">MITLKTRSNEELIGVTQKSNCGNSIFNTTANVLKK</sequence>
<evidence type="ECO:0000313" key="2">
    <source>
        <dbReference type="Proteomes" id="UP000078046"/>
    </source>
</evidence>
<dbReference type="EMBL" id="LWCA01000003">
    <property type="protein sequence ID" value="OAF72147.1"/>
    <property type="molecule type" value="Genomic_DNA"/>
</dbReference>
<reference evidence="1 2" key="1">
    <citation type="submission" date="2016-04" db="EMBL/GenBank/DDBJ databases">
        <title>The genome of Intoshia linei affirms orthonectids as highly simplified spiralians.</title>
        <authorList>
            <person name="Mikhailov K.V."/>
            <person name="Slusarev G.S."/>
            <person name="Nikitin M.A."/>
            <person name="Logacheva M.D."/>
            <person name="Penin A."/>
            <person name="Aleoshin V."/>
            <person name="Panchin Y.V."/>
        </authorList>
    </citation>
    <scope>NUCLEOTIDE SEQUENCE [LARGE SCALE GENOMIC DNA]</scope>
    <source>
        <strain evidence="1">Intl2013</strain>
        <tissue evidence="1">Whole animal</tissue>
    </source>
</reference>
<keyword evidence="2" id="KW-1185">Reference proteome</keyword>
<accession>A0A177BCX2</accession>
<gene>
    <name evidence="1" type="ORF">A3Q56_00088</name>
</gene>
<dbReference type="Proteomes" id="UP000078046">
    <property type="component" value="Unassembled WGS sequence"/>
</dbReference>